<dbReference type="InterPro" id="IPR039537">
    <property type="entry name" value="Retrotran_Ty1/copia-like"/>
</dbReference>
<accession>F0WMY0</accession>
<reference evidence="2" key="1">
    <citation type="journal article" date="2011" name="PLoS Biol.">
        <title>Gene gain and loss during evolution of obligate parasitism in the white rust pathogen of Arabidopsis thaliana.</title>
        <authorList>
            <person name="Kemen E."/>
            <person name="Gardiner A."/>
            <person name="Schultz-Larsen T."/>
            <person name="Kemen A.C."/>
            <person name="Balmuth A.L."/>
            <person name="Robert-Seilaniantz A."/>
            <person name="Bailey K."/>
            <person name="Holub E."/>
            <person name="Studholme D.J."/>
            <person name="Maclean D."/>
            <person name="Jones J.D."/>
        </authorList>
    </citation>
    <scope>NUCLEOTIDE SEQUENCE</scope>
</reference>
<dbReference type="GO" id="GO:0015074">
    <property type="term" value="P:DNA integration"/>
    <property type="evidence" value="ECO:0007669"/>
    <property type="project" value="InterPro"/>
</dbReference>
<organism evidence="2">
    <name type="scientific">Albugo laibachii Nc14</name>
    <dbReference type="NCBI Taxonomy" id="890382"/>
    <lineage>
        <taxon>Eukaryota</taxon>
        <taxon>Sar</taxon>
        <taxon>Stramenopiles</taxon>
        <taxon>Oomycota</taxon>
        <taxon>Peronosporomycetes</taxon>
        <taxon>Albuginales</taxon>
        <taxon>Albuginaceae</taxon>
        <taxon>Albugo</taxon>
    </lineage>
</organism>
<name>F0WMY0_9STRA</name>
<dbReference type="HOGENOM" id="CLU_1411346_0_0_1"/>
<evidence type="ECO:0000313" key="2">
    <source>
        <dbReference type="EMBL" id="CCA22667.1"/>
    </source>
</evidence>
<dbReference type="InterPro" id="IPR001584">
    <property type="entry name" value="Integrase_cat-core"/>
</dbReference>
<reference evidence="2" key="2">
    <citation type="submission" date="2011-02" db="EMBL/GenBank/DDBJ databases">
        <authorList>
            <person name="MacLean D."/>
        </authorList>
    </citation>
    <scope>NUCLEOTIDE SEQUENCE</scope>
</reference>
<dbReference type="InterPro" id="IPR036397">
    <property type="entry name" value="RNaseH_sf"/>
</dbReference>
<sequence>MATSYQAVDLHARMGHAPVEVLRKMVAKYMINDAKEPSNSSGPSVCRGCQKGKMDQKPFPSNRGKCTYNIFELLHFDICGPMEENSIGGSRYLLLVVDEARGCMKEFCLRSKSESEGCLKNYIVKLQTQFGKKIKLVYHDGARKFATNTLKAFYADQGIEKQVSVPYAHQTNGTAERST</sequence>
<dbReference type="GO" id="GO:0003676">
    <property type="term" value="F:nucleic acid binding"/>
    <property type="evidence" value="ECO:0007669"/>
    <property type="project" value="InterPro"/>
</dbReference>
<dbReference type="SUPFAM" id="SSF53098">
    <property type="entry name" value="Ribonuclease H-like"/>
    <property type="match status" value="1"/>
</dbReference>
<proteinExistence type="predicted"/>
<gene>
    <name evidence="2" type="primary">AlNc14C163G7817</name>
    <name evidence="2" type="ORF">ALNC14_088100</name>
</gene>
<evidence type="ECO:0000259" key="1">
    <source>
        <dbReference type="PROSITE" id="PS50994"/>
    </source>
</evidence>
<dbReference type="PANTHER" id="PTHR42648">
    <property type="entry name" value="TRANSPOSASE, PUTATIVE-RELATED"/>
    <property type="match status" value="1"/>
</dbReference>
<dbReference type="PANTHER" id="PTHR42648:SF28">
    <property type="entry name" value="TRANSPOSON-ENCODED PROTEIN WITH RIBONUCLEASE H-LIKE AND RETROVIRUS ZINC FINGER-LIKE DOMAINS"/>
    <property type="match status" value="1"/>
</dbReference>
<protein>
    <submittedName>
        <fullName evidence="2">Uncharacterized protein AlNc14C163G7817</fullName>
    </submittedName>
</protein>
<dbReference type="EMBL" id="FR824208">
    <property type="protein sequence ID" value="CCA22667.1"/>
    <property type="molecule type" value="Genomic_DNA"/>
</dbReference>
<dbReference type="PROSITE" id="PS50994">
    <property type="entry name" value="INTEGRASE"/>
    <property type="match status" value="1"/>
</dbReference>
<feature type="domain" description="Integrase catalytic" evidence="1">
    <location>
        <begin position="56"/>
        <end position="179"/>
    </location>
</feature>
<dbReference type="Gene3D" id="3.30.420.10">
    <property type="entry name" value="Ribonuclease H-like superfamily/Ribonuclease H"/>
    <property type="match status" value="1"/>
</dbReference>
<dbReference type="InterPro" id="IPR012337">
    <property type="entry name" value="RNaseH-like_sf"/>
</dbReference>
<dbReference type="AlphaFoldDB" id="F0WMY0"/>